<organism evidence="5 6">
    <name type="scientific">Roseofilum casamattae BLCC-M143</name>
    <dbReference type="NCBI Taxonomy" id="3022442"/>
    <lineage>
        <taxon>Bacteria</taxon>
        <taxon>Bacillati</taxon>
        <taxon>Cyanobacteriota</taxon>
        <taxon>Cyanophyceae</taxon>
        <taxon>Desertifilales</taxon>
        <taxon>Desertifilaceae</taxon>
        <taxon>Roseofilum</taxon>
        <taxon>Roseofilum casamattae</taxon>
    </lineage>
</organism>
<dbReference type="SMART" id="SM00822">
    <property type="entry name" value="PKS_KR"/>
    <property type="match status" value="1"/>
</dbReference>
<keyword evidence="2" id="KW-0560">Oxidoreductase</keyword>
<dbReference type="PRINTS" id="PR00081">
    <property type="entry name" value="GDHRDH"/>
</dbReference>
<proteinExistence type="inferred from homology"/>
<dbReference type="EMBL" id="JAQOSQ010000003">
    <property type="protein sequence ID" value="MDJ1182456.1"/>
    <property type="molecule type" value="Genomic_DNA"/>
</dbReference>
<dbReference type="InterPro" id="IPR002347">
    <property type="entry name" value="SDR_fam"/>
</dbReference>
<keyword evidence="6" id="KW-1185">Reference proteome</keyword>
<sequence>MTDLNGATVLLTGASGGFGREFIRQLLAAGSRLILTDRDEQAMKDCLPNEIAPGEIIATLATDLSSSAGCQVLYDRVKALDCPIDVLINNAGIAVFGRADEVPADKAEELMQLNLLTPIRLCGLFVPEMIDRNQGHIVNISSVAGWSAPGGLSHYAASKFGLRGFSEGLLDELREHQVKVTAVYPYFSRTPILRSPRYGSLAQSVPGFPESEATDPVMVIGNVLQGIVENKPQVFPDRTARAIHLLKRFSPSLLNWLASQLSQKISRAPES</sequence>
<dbReference type="CDD" id="cd05233">
    <property type="entry name" value="SDR_c"/>
    <property type="match status" value="1"/>
</dbReference>
<feature type="domain" description="Ketoreductase" evidence="4">
    <location>
        <begin position="7"/>
        <end position="187"/>
    </location>
</feature>
<accession>A0ABT7BTE5</accession>
<dbReference type="InterPro" id="IPR036291">
    <property type="entry name" value="NAD(P)-bd_dom_sf"/>
</dbReference>
<comment type="caution">
    <text evidence="5">The sequence shown here is derived from an EMBL/GenBank/DDBJ whole genome shotgun (WGS) entry which is preliminary data.</text>
</comment>
<evidence type="ECO:0000313" key="6">
    <source>
        <dbReference type="Proteomes" id="UP001232992"/>
    </source>
</evidence>
<evidence type="ECO:0000256" key="3">
    <source>
        <dbReference type="RuleBase" id="RU000363"/>
    </source>
</evidence>
<dbReference type="SUPFAM" id="SSF51735">
    <property type="entry name" value="NAD(P)-binding Rossmann-fold domains"/>
    <property type="match status" value="1"/>
</dbReference>
<dbReference type="PRINTS" id="PR00080">
    <property type="entry name" value="SDRFAMILY"/>
</dbReference>
<evidence type="ECO:0000313" key="5">
    <source>
        <dbReference type="EMBL" id="MDJ1182456.1"/>
    </source>
</evidence>
<gene>
    <name evidence="5" type="ORF">PMH09_04545</name>
</gene>
<comment type="similarity">
    <text evidence="1 3">Belongs to the short-chain dehydrogenases/reductases (SDR) family.</text>
</comment>
<dbReference type="PANTHER" id="PTHR44196:SF1">
    <property type="entry name" value="DEHYDROGENASE_REDUCTASE SDR FAMILY MEMBER 7B"/>
    <property type="match status" value="1"/>
</dbReference>
<evidence type="ECO:0000256" key="2">
    <source>
        <dbReference type="ARBA" id="ARBA00023002"/>
    </source>
</evidence>
<dbReference type="Gene3D" id="3.40.50.720">
    <property type="entry name" value="NAD(P)-binding Rossmann-like Domain"/>
    <property type="match status" value="1"/>
</dbReference>
<name>A0ABT7BTE5_9CYAN</name>
<dbReference type="Pfam" id="PF00106">
    <property type="entry name" value="adh_short"/>
    <property type="match status" value="1"/>
</dbReference>
<dbReference type="PANTHER" id="PTHR44196">
    <property type="entry name" value="DEHYDROGENASE/REDUCTASE SDR FAMILY MEMBER 7B"/>
    <property type="match status" value="1"/>
</dbReference>
<dbReference type="RefSeq" id="WP_283757108.1">
    <property type="nucleotide sequence ID" value="NZ_JAQOSQ010000003.1"/>
</dbReference>
<dbReference type="Proteomes" id="UP001232992">
    <property type="component" value="Unassembled WGS sequence"/>
</dbReference>
<evidence type="ECO:0000256" key="1">
    <source>
        <dbReference type="ARBA" id="ARBA00006484"/>
    </source>
</evidence>
<reference evidence="5 6" key="1">
    <citation type="submission" date="2023-01" db="EMBL/GenBank/DDBJ databases">
        <title>Novel diversity within Roseofilum (Cyanobacteria; Desertifilaceae) from marine benthic mats with descriptions of four novel species.</title>
        <authorList>
            <person name="Wang Y."/>
            <person name="Berthold D.E."/>
            <person name="Hu J."/>
            <person name="Lefler F.W."/>
            <person name="Laughinghouse H.D. IV."/>
        </authorList>
    </citation>
    <scope>NUCLEOTIDE SEQUENCE [LARGE SCALE GENOMIC DNA]</scope>
    <source>
        <strain evidence="5 6">BLCC-M143</strain>
    </source>
</reference>
<protein>
    <submittedName>
        <fullName evidence="5">SDR family NAD(P)-dependent oxidoreductase</fullName>
    </submittedName>
</protein>
<evidence type="ECO:0000259" key="4">
    <source>
        <dbReference type="SMART" id="SM00822"/>
    </source>
</evidence>
<dbReference type="InterPro" id="IPR057326">
    <property type="entry name" value="KR_dom"/>
</dbReference>